<accession>A0A3N4HLJ6</accession>
<name>A0A3N4HLJ6_ASCIM</name>
<evidence type="ECO:0000313" key="1">
    <source>
        <dbReference type="EMBL" id="RPA74639.1"/>
    </source>
</evidence>
<gene>
    <name evidence="1" type="ORF">BJ508DRAFT_312680</name>
</gene>
<dbReference type="AlphaFoldDB" id="A0A3N4HLJ6"/>
<evidence type="ECO:0000313" key="2">
    <source>
        <dbReference type="Proteomes" id="UP000275078"/>
    </source>
</evidence>
<protein>
    <submittedName>
        <fullName evidence="1">Uncharacterized protein</fullName>
    </submittedName>
</protein>
<sequence>MVTNSSHADASKYSFYIRYKNGEFDSLIEEMCERTHRKVLRRFIDNYYTFEEHYKKDAVAGREKLLLAEQLAELVELLLLFCFDELIPFARTALGQMQQDSSSWNTFREYFFLACEIHLSICKDLTISLEGSVNRDPSAYIIAKRYHSGLLRGNQVYLLRIATDSYVQQIRGLIRIELEDTTGRVNYWVLNWALQDFYLLLLRFLCSDRFRSERLEVLLLKYLEEPEINMEVYRGVSRCNWEAFRRSHKAFERAERIASINNKNNPAFVGRAENIEQLKW</sequence>
<proteinExistence type="predicted"/>
<dbReference type="EMBL" id="ML119784">
    <property type="protein sequence ID" value="RPA74639.1"/>
    <property type="molecule type" value="Genomic_DNA"/>
</dbReference>
<dbReference type="Proteomes" id="UP000275078">
    <property type="component" value="Unassembled WGS sequence"/>
</dbReference>
<keyword evidence="2" id="KW-1185">Reference proteome</keyword>
<reference evidence="1 2" key="1">
    <citation type="journal article" date="2018" name="Nat. Ecol. Evol.">
        <title>Pezizomycetes genomes reveal the molecular basis of ectomycorrhizal truffle lifestyle.</title>
        <authorList>
            <person name="Murat C."/>
            <person name="Payen T."/>
            <person name="Noel B."/>
            <person name="Kuo A."/>
            <person name="Morin E."/>
            <person name="Chen J."/>
            <person name="Kohler A."/>
            <person name="Krizsan K."/>
            <person name="Balestrini R."/>
            <person name="Da Silva C."/>
            <person name="Montanini B."/>
            <person name="Hainaut M."/>
            <person name="Levati E."/>
            <person name="Barry K.W."/>
            <person name="Belfiori B."/>
            <person name="Cichocki N."/>
            <person name="Clum A."/>
            <person name="Dockter R.B."/>
            <person name="Fauchery L."/>
            <person name="Guy J."/>
            <person name="Iotti M."/>
            <person name="Le Tacon F."/>
            <person name="Lindquist E.A."/>
            <person name="Lipzen A."/>
            <person name="Malagnac F."/>
            <person name="Mello A."/>
            <person name="Molinier V."/>
            <person name="Miyauchi S."/>
            <person name="Poulain J."/>
            <person name="Riccioni C."/>
            <person name="Rubini A."/>
            <person name="Sitrit Y."/>
            <person name="Splivallo R."/>
            <person name="Traeger S."/>
            <person name="Wang M."/>
            <person name="Zifcakova L."/>
            <person name="Wipf D."/>
            <person name="Zambonelli A."/>
            <person name="Paolocci F."/>
            <person name="Nowrousian M."/>
            <person name="Ottonello S."/>
            <person name="Baldrian P."/>
            <person name="Spatafora J.W."/>
            <person name="Henrissat B."/>
            <person name="Nagy L.G."/>
            <person name="Aury J.M."/>
            <person name="Wincker P."/>
            <person name="Grigoriev I.V."/>
            <person name="Bonfante P."/>
            <person name="Martin F.M."/>
        </authorList>
    </citation>
    <scope>NUCLEOTIDE SEQUENCE [LARGE SCALE GENOMIC DNA]</scope>
    <source>
        <strain evidence="1 2">RN42</strain>
    </source>
</reference>
<organism evidence="1 2">
    <name type="scientific">Ascobolus immersus RN42</name>
    <dbReference type="NCBI Taxonomy" id="1160509"/>
    <lineage>
        <taxon>Eukaryota</taxon>
        <taxon>Fungi</taxon>
        <taxon>Dikarya</taxon>
        <taxon>Ascomycota</taxon>
        <taxon>Pezizomycotina</taxon>
        <taxon>Pezizomycetes</taxon>
        <taxon>Pezizales</taxon>
        <taxon>Ascobolaceae</taxon>
        <taxon>Ascobolus</taxon>
    </lineage>
</organism>